<dbReference type="Pfam" id="PF09925">
    <property type="entry name" value="DUF2157"/>
    <property type="match status" value="1"/>
</dbReference>
<feature type="transmembrane region" description="Helical" evidence="1">
    <location>
        <begin position="219"/>
        <end position="243"/>
    </location>
</feature>
<feature type="transmembrane region" description="Helical" evidence="1">
    <location>
        <begin position="333"/>
        <end position="354"/>
    </location>
</feature>
<feature type="transmembrane region" description="Helical" evidence="1">
    <location>
        <begin position="44"/>
        <end position="65"/>
    </location>
</feature>
<dbReference type="Proteomes" id="UP000035088">
    <property type="component" value="Unassembled WGS sequence"/>
</dbReference>
<proteinExistence type="predicted"/>
<sequence length="369" mass="38227">MADYREQVTADLDRWITAGLVQADKREAILATLPVRRRLDAVTALIWVAAVLLGLAVIAFIGANWEAIPRLVRFGLLLVAFLTAAACGAEATRRKRTVVADIALTVASLVFASAIGLTGQIFELTGSPPAVPYGAGAAALALGLAGRSRGALVVGVVAVMIGDLLIADGGFGMPITVVVAPAVLWIALRWRSSLLAHVSSIATLVALVWIAAHHSLQDWALLAFAGVPALAAAVFTAAPLFGGPDDKTRATLSRIPATWFVVGALGFFIAAGYTGAFEDNAALGLVHRVVWIALSAGLIAFGRFDRRDVLTGIGVVSLIGAACGLLNDLGLDLILISLVFLGCSLVALVVGLVLRRGRSDSTANEEGAQ</sequence>
<gene>
    <name evidence="3" type="ORF">GOARA_048_01160</name>
</gene>
<dbReference type="AlphaFoldDB" id="G7H239"/>
<name>G7H239_9ACTN</name>
<feature type="transmembrane region" description="Helical" evidence="1">
    <location>
        <begin position="309"/>
        <end position="327"/>
    </location>
</feature>
<feature type="transmembrane region" description="Helical" evidence="1">
    <location>
        <begin position="98"/>
        <end position="122"/>
    </location>
</feature>
<comment type="caution">
    <text evidence="3">The sequence shown here is derived from an EMBL/GenBank/DDBJ whole genome shotgun (WGS) entry which is preliminary data.</text>
</comment>
<feature type="transmembrane region" description="Helical" evidence="1">
    <location>
        <begin position="255"/>
        <end position="275"/>
    </location>
</feature>
<feature type="transmembrane region" description="Helical" evidence="1">
    <location>
        <begin position="164"/>
        <end position="187"/>
    </location>
</feature>
<keyword evidence="1" id="KW-0812">Transmembrane</keyword>
<evidence type="ECO:0000259" key="2">
    <source>
        <dbReference type="Pfam" id="PF09925"/>
    </source>
</evidence>
<evidence type="ECO:0000313" key="3">
    <source>
        <dbReference type="EMBL" id="GAB09914.1"/>
    </source>
</evidence>
<organism evidence="3 4">
    <name type="scientific">Gordonia araii NBRC 100433</name>
    <dbReference type="NCBI Taxonomy" id="1073574"/>
    <lineage>
        <taxon>Bacteria</taxon>
        <taxon>Bacillati</taxon>
        <taxon>Actinomycetota</taxon>
        <taxon>Actinomycetes</taxon>
        <taxon>Mycobacteriales</taxon>
        <taxon>Gordoniaceae</taxon>
        <taxon>Gordonia</taxon>
    </lineage>
</organism>
<keyword evidence="1" id="KW-1133">Transmembrane helix</keyword>
<reference evidence="3 4" key="1">
    <citation type="submission" date="2011-11" db="EMBL/GenBank/DDBJ databases">
        <title>Whole genome shotgun sequence of Gordonia araii NBRC 100433.</title>
        <authorList>
            <person name="Yoshida Y."/>
            <person name="Hosoyama A."/>
            <person name="Tsuchikane K."/>
            <person name="Katsumata H."/>
            <person name="Yamazaki S."/>
            <person name="Fujita N."/>
        </authorList>
    </citation>
    <scope>NUCLEOTIDE SEQUENCE [LARGE SCALE GENOMIC DNA]</scope>
    <source>
        <strain evidence="3 4">NBRC 100433</strain>
    </source>
</reference>
<protein>
    <recommendedName>
        <fullName evidence="2">DUF2157 domain-containing protein</fullName>
    </recommendedName>
</protein>
<evidence type="ECO:0000256" key="1">
    <source>
        <dbReference type="SAM" id="Phobius"/>
    </source>
</evidence>
<keyword evidence="4" id="KW-1185">Reference proteome</keyword>
<feature type="transmembrane region" description="Helical" evidence="1">
    <location>
        <begin position="194"/>
        <end position="213"/>
    </location>
</feature>
<dbReference type="OrthoDB" id="7353197at2"/>
<accession>G7H239</accession>
<feature type="transmembrane region" description="Helical" evidence="1">
    <location>
        <begin position="281"/>
        <end position="302"/>
    </location>
</feature>
<keyword evidence="1" id="KW-0472">Membrane</keyword>
<dbReference type="InterPro" id="IPR018677">
    <property type="entry name" value="DUF2157"/>
</dbReference>
<dbReference type="RefSeq" id="WP_007321989.1">
    <property type="nucleotide sequence ID" value="NZ_BAEE01000048.1"/>
</dbReference>
<feature type="domain" description="DUF2157" evidence="2">
    <location>
        <begin position="13"/>
        <end position="151"/>
    </location>
</feature>
<feature type="transmembrane region" description="Helical" evidence="1">
    <location>
        <begin position="71"/>
        <end position="91"/>
    </location>
</feature>
<dbReference type="EMBL" id="BAEE01000048">
    <property type="protein sequence ID" value="GAB09914.1"/>
    <property type="molecule type" value="Genomic_DNA"/>
</dbReference>
<dbReference type="STRING" id="1073574.GOARA_048_01160"/>
<evidence type="ECO:0000313" key="4">
    <source>
        <dbReference type="Proteomes" id="UP000035088"/>
    </source>
</evidence>